<dbReference type="Pfam" id="PF13338">
    <property type="entry name" value="AbiEi_4"/>
    <property type="match status" value="1"/>
</dbReference>
<reference evidence="3 4" key="1">
    <citation type="submission" date="2023-06" db="EMBL/GenBank/DDBJ databases">
        <authorList>
            <person name="Oyuntsetseg B."/>
            <person name="Kim S.B."/>
        </authorList>
    </citation>
    <scope>NUCLEOTIDE SEQUENCE [LARGE SCALE GENOMIC DNA]</scope>
    <source>
        <strain evidence="3 4">2-2</strain>
    </source>
</reference>
<evidence type="ECO:0000259" key="2">
    <source>
        <dbReference type="Pfam" id="PF13338"/>
    </source>
</evidence>
<dbReference type="RefSeq" id="WP_285456604.1">
    <property type="nucleotide sequence ID" value="NZ_CP127173.1"/>
</dbReference>
<accession>A0ABY8XUH6</accession>
<feature type="region of interest" description="Disordered" evidence="1">
    <location>
        <begin position="332"/>
        <end position="385"/>
    </location>
</feature>
<feature type="domain" description="AbiEi antitoxin N-terminal" evidence="2">
    <location>
        <begin position="15"/>
        <end position="55"/>
    </location>
</feature>
<dbReference type="InterPro" id="IPR025159">
    <property type="entry name" value="AbiEi_N"/>
</dbReference>
<evidence type="ECO:0000313" key="4">
    <source>
        <dbReference type="Proteomes" id="UP001227101"/>
    </source>
</evidence>
<evidence type="ECO:0000256" key="1">
    <source>
        <dbReference type="SAM" id="MobiDB-lite"/>
    </source>
</evidence>
<organism evidence="3 4">
    <name type="scientific">Amycolatopsis nalaikhensis</name>
    <dbReference type="NCBI Taxonomy" id="715472"/>
    <lineage>
        <taxon>Bacteria</taxon>
        <taxon>Bacillati</taxon>
        <taxon>Actinomycetota</taxon>
        <taxon>Actinomycetes</taxon>
        <taxon>Pseudonocardiales</taxon>
        <taxon>Pseudonocardiaceae</taxon>
        <taxon>Amycolatopsis</taxon>
    </lineage>
</organism>
<dbReference type="EMBL" id="CP127173">
    <property type="protein sequence ID" value="WIV59127.1"/>
    <property type="molecule type" value="Genomic_DNA"/>
</dbReference>
<name>A0ABY8XUH6_9PSEU</name>
<evidence type="ECO:0000313" key="3">
    <source>
        <dbReference type="EMBL" id="WIV59127.1"/>
    </source>
</evidence>
<protein>
    <submittedName>
        <fullName evidence="3">Type IV toxin-antitoxin system AbiEi family antitoxin domain-containing protein</fullName>
    </submittedName>
</protein>
<proteinExistence type="predicted"/>
<gene>
    <name evidence="3" type="ORF">QP939_11100</name>
</gene>
<keyword evidence="4" id="KW-1185">Reference proteome</keyword>
<dbReference type="Proteomes" id="UP001227101">
    <property type="component" value="Chromosome"/>
</dbReference>
<sequence>MEMGPAFELLGAYTADQWGMVTSRQAKSLGVDASTLHRLETAGYLDRVRHGVYAATSATVTPAREAQAAWLALNPAVQAWARPPLDPNGGVLSHQSAAGLHGLGELVDDRICFTTPRRRTSRDPDLWFKRAELADDDVMVIDGLPVTTPLRTVCDLLDQHIDGSHIATIIRQAVLVNQVGLDVLAERIGSYALRYGVRRPGDGAALLEHLLAEIGTSTAELARRPAPASADPGAALSALLAAHPEIAMSSTARVAKLVADAGIVPPNTIVSGLSPDLLAMLAQVTSIMSAVSDKIGPIARLLSDTGTPIATLVNGLPPDLLPAVAQMLKDRDAGDRRKQIGASANEASTIGDDEAHASPAASAHPEKLLGLPEGQGAERGEEDEP</sequence>